<name>A0A6D2L9I7_9BRAS</name>
<feature type="compositionally biased region" description="Low complexity" evidence="1">
    <location>
        <begin position="341"/>
        <end position="362"/>
    </location>
</feature>
<proteinExistence type="predicted"/>
<gene>
    <name evidence="2" type="ORF">MERR_LOCUS43774</name>
    <name evidence="3" type="ORF">MERR_LOCUS44906</name>
</gene>
<evidence type="ECO:0000313" key="2">
    <source>
        <dbReference type="EMBL" id="CAA7056538.1"/>
    </source>
</evidence>
<accession>A0A6D2L9I7</accession>
<dbReference type="Pfam" id="PF03004">
    <property type="entry name" value="Transposase_24"/>
    <property type="match status" value="1"/>
</dbReference>
<protein>
    <submittedName>
        <fullName evidence="3">Uncharacterized protein</fullName>
    </submittedName>
</protein>
<keyword evidence="4" id="KW-1185">Reference proteome</keyword>
<dbReference type="InterPro" id="IPR004252">
    <property type="entry name" value="Probable_transposase_24"/>
</dbReference>
<dbReference type="Proteomes" id="UP000467841">
    <property type="component" value="Unassembled WGS sequence"/>
</dbReference>
<dbReference type="EMBL" id="CACVBM020001645">
    <property type="protein sequence ID" value="CAA7056538.1"/>
    <property type="molecule type" value="Genomic_DNA"/>
</dbReference>
<evidence type="ECO:0000256" key="1">
    <source>
        <dbReference type="SAM" id="MobiDB-lite"/>
    </source>
</evidence>
<evidence type="ECO:0000313" key="3">
    <source>
        <dbReference type="EMBL" id="CAA7057670.1"/>
    </source>
</evidence>
<evidence type="ECO:0000313" key="4">
    <source>
        <dbReference type="Proteomes" id="UP000467841"/>
    </source>
</evidence>
<reference evidence="3 4" key="1">
    <citation type="submission" date="2020-01" db="EMBL/GenBank/DDBJ databases">
        <authorList>
            <person name="Mishra B."/>
        </authorList>
    </citation>
    <scope>NUCLEOTIDE SEQUENCE [LARGE SCALE GENOMIC DNA]</scope>
</reference>
<dbReference type="EMBL" id="CACVBM020001700">
    <property type="protein sequence ID" value="CAA7057670.1"/>
    <property type="molecule type" value="Genomic_DNA"/>
</dbReference>
<dbReference type="OrthoDB" id="1099499at2759"/>
<sequence>MYPPRRGGLPARGYVGRVTPALSRAGNSCAPPGFPLRSITELLQAPARRNQPTLHPEKRDGALWISSTMRSTMISKMLLRMILMVLGGILQKYYWDPDHHTLVKTLWTKQLRRMISNNISKGKRQNKKPKFVSDINWNLMWQHWDTPQAVHISTINSQNRKSDRGGDGIHQHISGSKSYAKVKYDMMMELGEEPSITDLVRKTHMKLDGTFADKRAKMIVDEVESIVVSQQLNNNEHVEVGSQETNSHTPITPLMRDEAFYSIVKPYKGRVFGLGSAQMESYDPIDPPSLVLPRQARYERDLFNLTGVVNLMSQQISALCEARGVRVPHVTEQPPHPSQPPHSQTSPSEAAATPASTVPSLS</sequence>
<dbReference type="AlphaFoldDB" id="A0A6D2L9I7"/>
<organism evidence="3 4">
    <name type="scientific">Microthlaspi erraticum</name>
    <dbReference type="NCBI Taxonomy" id="1685480"/>
    <lineage>
        <taxon>Eukaryota</taxon>
        <taxon>Viridiplantae</taxon>
        <taxon>Streptophyta</taxon>
        <taxon>Embryophyta</taxon>
        <taxon>Tracheophyta</taxon>
        <taxon>Spermatophyta</taxon>
        <taxon>Magnoliopsida</taxon>
        <taxon>eudicotyledons</taxon>
        <taxon>Gunneridae</taxon>
        <taxon>Pentapetalae</taxon>
        <taxon>rosids</taxon>
        <taxon>malvids</taxon>
        <taxon>Brassicales</taxon>
        <taxon>Brassicaceae</taxon>
        <taxon>Coluteocarpeae</taxon>
        <taxon>Microthlaspi</taxon>
    </lineage>
</organism>
<feature type="region of interest" description="Disordered" evidence="1">
    <location>
        <begin position="329"/>
        <end position="362"/>
    </location>
</feature>